<gene>
    <name evidence="4" type="ORF">METZ01_LOCUS366405</name>
</gene>
<comment type="similarity">
    <text evidence="1">Belongs to the short-chain dehydrogenases/reductases (SDR) family.</text>
</comment>
<dbReference type="CDD" id="cd05233">
    <property type="entry name" value="SDR_c"/>
    <property type="match status" value="1"/>
</dbReference>
<dbReference type="InterPro" id="IPR057326">
    <property type="entry name" value="KR_dom"/>
</dbReference>
<dbReference type="GO" id="GO:0048038">
    <property type="term" value="F:quinone binding"/>
    <property type="evidence" value="ECO:0007669"/>
    <property type="project" value="TreeGrafter"/>
</dbReference>
<evidence type="ECO:0000256" key="1">
    <source>
        <dbReference type="ARBA" id="ARBA00006484"/>
    </source>
</evidence>
<protein>
    <recommendedName>
        <fullName evidence="3">Ketoreductase domain-containing protein</fullName>
    </recommendedName>
</protein>
<dbReference type="InterPro" id="IPR036291">
    <property type="entry name" value="NAD(P)-bd_dom_sf"/>
</dbReference>
<accession>A0A382SX97</accession>
<dbReference type="PANTHER" id="PTHR42760:SF133">
    <property type="entry name" value="3-OXOACYL-[ACYL-CARRIER-PROTEIN] REDUCTASE"/>
    <property type="match status" value="1"/>
</dbReference>
<sequence>MSTRALFDLEGRTALVTGGSKGLGEAMAEALAGAGAAVAITSRHLDECQQVAASIQERTGSRVFAVQADASDRADVESSVESARTELGPIDILVNNAGINIRRAFAEITDDEWQQVLSTNLTGPFLYCRSLGPDMVTRGYGRIINIGSTLSSISIPHRAPYASSKGGVVLLTRTLALEWASCGVTVNAICPGPFATPINQVLLDDPEAESAMLS</sequence>
<dbReference type="AlphaFoldDB" id="A0A382SX97"/>
<dbReference type="Pfam" id="PF00106">
    <property type="entry name" value="adh_short"/>
    <property type="match status" value="1"/>
</dbReference>
<reference evidence="4" key="1">
    <citation type="submission" date="2018-05" db="EMBL/GenBank/DDBJ databases">
        <authorList>
            <person name="Lanie J.A."/>
            <person name="Ng W.-L."/>
            <person name="Kazmierczak K.M."/>
            <person name="Andrzejewski T.M."/>
            <person name="Davidsen T.M."/>
            <person name="Wayne K.J."/>
            <person name="Tettelin H."/>
            <person name="Glass J.I."/>
            <person name="Rusch D."/>
            <person name="Podicherti R."/>
            <person name="Tsui H.-C.T."/>
            <person name="Winkler M.E."/>
        </authorList>
    </citation>
    <scope>NUCLEOTIDE SEQUENCE</scope>
</reference>
<organism evidence="4">
    <name type="scientific">marine metagenome</name>
    <dbReference type="NCBI Taxonomy" id="408172"/>
    <lineage>
        <taxon>unclassified sequences</taxon>
        <taxon>metagenomes</taxon>
        <taxon>ecological metagenomes</taxon>
    </lineage>
</organism>
<dbReference type="InterPro" id="IPR020904">
    <property type="entry name" value="Sc_DH/Rdtase_CS"/>
</dbReference>
<dbReference type="GO" id="GO:0016616">
    <property type="term" value="F:oxidoreductase activity, acting on the CH-OH group of donors, NAD or NADP as acceptor"/>
    <property type="evidence" value="ECO:0007669"/>
    <property type="project" value="TreeGrafter"/>
</dbReference>
<proteinExistence type="inferred from homology"/>
<dbReference type="PRINTS" id="PR00080">
    <property type="entry name" value="SDRFAMILY"/>
</dbReference>
<dbReference type="InterPro" id="IPR002347">
    <property type="entry name" value="SDR_fam"/>
</dbReference>
<dbReference type="SUPFAM" id="SSF51735">
    <property type="entry name" value="NAD(P)-binding Rossmann-fold domains"/>
    <property type="match status" value="1"/>
</dbReference>
<feature type="domain" description="Ketoreductase" evidence="3">
    <location>
        <begin position="12"/>
        <end position="192"/>
    </location>
</feature>
<dbReference type="FunFam" id="3.40.50.720:FF:000084">
    <property type="entry name" value="Short-chain dehydrogenase reductase"/>
    <property type="match status" value="1"/>
</dbReference>
<dbReference type="PRINTS" id="PR00081">
    <property type="entry name" value="GDHRDH"/>
</dbReference>
<dbReference type="PANTHER" id="PTHR42760">
    <property type="entry name" value="SHORT-CHAIN DEHYDROGENASES/REDUCTASES FAMILY MEMBER"/>
    <property type="match status" value="1"/>
</dbReference>
<dbReference type="EMBL" id="UINC01131693">
    <property type="protein sequence ID" value="SVD13551.1"/>
    <property type="molecule type" value="Genomic_DNA"/>
</dbReference>
<dbReference type="SMART" id="SM00822">
    <property type="entry name" value="PKS_KR"/>
    <property type="match status" value="1"/>
</dbReference>
<evidence type="ECO:0000259" key="3">
    <source>
        <dbReference type="SMART" id="SM00822"/>
    </source>
</evidence>
<dbReference type="Gene3D" id="3.40.50.720">
    <property type="entry name" value="NAD(P)-binding Rossmann-like Domain"/>
    <property type="match status" value="1"/>
</dbReference>
<feature type="non-terminal residue" evidence="4">
    <location>
        <position position="214"/>
    </location>
</feature>
<dbReference type="GO" id="GO:0006633">
    <property type="term" value="P:fatty acid biosynthetic process"/>
    <property type="evidence" value="ECO:0007669"/>
    <property type="project" value="TreeGrafter"/>
</dbReference>
<evidence type="ECO:0000313" key="4">
    <source>
        <dbReference type="EMBL" id="SVD13551.1"/>
    </source>
</evidence>
<dbReference type="PROSITE" id="PS00061">
    <property type="entry name" value="ADH_SHORT"/>
    <property type="match status" value="1"/>
</dbReference>
<name>A0A382SX97_9ZZZZ</name>
<evidence type="ECO:0000256" key="2">
    <source>
        <dbReference type="ARBA" id="ARBA00023002"/>
    </source>
</evidence>
<keyword evidence="2" id="KW-0560">Oxidoreductase</keyword>